<evidence type="ECO:0000256" key="12">
    <source>
        <dbReference type="SAM" id="MobiDB-lite"/>
    </source>
</evidence>
<keyword evidence="9" id="KW-0406">Ion transport</keyword>
<keyword evidence="6" id="KW-0851">Voltage-gated channel</keyword>
<evidence type="ECO:0000256" key="9">
    <source>
        <dbReference type="ARBA" id="ARBA00023065"/>
    </source>
</evidence>
<keyword evidence="8 13" id="KW-1133">Transmembrane helix</keyword>
<keyword evidence="2" id="KW-0813">Transport</keyword>
<dbReference type="Pfam" id="PF00520">
    <property type="entry name" value="Ion_trans"/>
    <property type="match status" value="1"/>
</dbReference>
<keyword evidence="7" id="KW-0630">Potassium</keyword>
<evidence type="ECO:0000256" key="2">
    <source>
        <dbReference type="ARBA" id="ARBA00022448"/>
    </source>
</evidence>
<evidence type="ECO:0000256" key="1">
    <source>
        <dbReference type="ARBA" id="ARBA00004141"/>
    </source>
</evidence>
<protein>
    <recommendedName>
        <fullName evidence="14">Ion transport domain-containing protein</fullName>
    </recommendedName>
</protein>
<keyword evidence="10 13" id="KW-0472">Membrane</keyword>
<keyword evidence="5" id="KW-0631">Potassium channel</keyword>
<evidence type="ECO:0000313" key="15">
    <source>
        <dbReference type="EMBL" id="BDE96568.1"/>
    </source>
</evidence>
<evidence type="ECO:0000256" key="11">
    <source>
        <dbReference type="ARBA" id="ARBA00023303"/>
    </source>
</evidence>
<evidence type="ECO:0000256" key="13">
    <source>
        <dbReference type="SAM" id="Phobius"/>
    </source>
</evidence>
<evidence type="ECO:0000256" key="5">
    <source>
        <dbReference type="ARBA" id="ARBA00022826"/>
    </source>
</evidence>
<dbReference type="InterPro" id="IPR005821">
    <property type="entry name" value="Ion_trans_dom"/>
</dbReference>
<gene>
    <name evidence="15" type="ORF">CE91St30_19010</name>
</gene>
<dbReference type="EMBL" id="AP025564">
    <property type="protein sequence ID" value="BDE96568.1"/>
    <property type="molecule type" value="Genomic_DNA"/>
</dbReference>
<reference evidence="15 16" key="1">
    <citation type="submission" date="2022-01" db="EMBL/GenBank/DDBJ databases">
        <title>Novel bile acid biosynthetic pathways are enriched in the microbiome of centenarians.</title>
        <authorList>
            <person name="Sato Y."/>
            <person name="Atarashi K."/>
            <person name="Plichta R.D."/>
            <person name="Arai Y."/>
            <person name="Sasajima S."/>
            <person name="Kearney M.S."/>
            <person name="Suda W."/>
            <person name="Takeshita K."/>
            <person name="Sasaki T."/>
            <person name="Okamoto S."/>
            <person name="Skelly N.A."/>
            <person name="Okamura Y."/>
            <person name="Vlamakis H."/>
            <person name="Li Y."/>
            <person name="Tanoue T."/>
            <person name="Takei H."/>
            <person name="Nittono H."/>
            <person name="Narushima S."/>
            <person name="Irie J."/>
            <person name="Itoh H."/>
            <person name="Moriya K."/>
            <person name="Sugiura Y."/>
            <person name="Suematsu M."/>
            <person name="Moritoki N."/>
            <person name="Shibata S."/>
            <person name="Littman R.D."/>
            <person name="Fischbach A.M."/>
            <person name="Uwamino Y."/>
            <person name="Inoue T."/>
            <person name="Honda A."/>
            <person name="Hattori M."/>
            <person name="Murai T."/>
            <person name="Xavier J.R."/>
            <person name="Hirose N."/>
            <person name="Honda K."/>
        </authorList>
    </citation>
    <scope>NUCLEOTIDE SEQUENCE [LARGE SCALE GENOMIC DNA]</scope>
    <source>
        <strain evidence="15 16">CE91-St30</strain>
    </source>
</reference>
<evidence type="ECO:0000256" key="4">
    <source>
        <dbReference type="ARBA" id="ARBA00022692"/>
    </source>
</evidence>
<dbReference type="PANTHER" id="PTHR11537:SF254">
    <property type="entry name" value="POTASSIUM VOLTAGE-GATED CHANNEL PROTEIN SHAB"/>
    <property type="match status" value="1"/>
</dbReference>
<evidence type="ECO:0000256" key="3">
    <source>
        <dbReference type="ARBA" id="ARBA00022538"/>
    </source>
</evidence>
<feature type="transmembrane region" description="Helical" evidence="13">
    <location>
        <begin position="63"/>
        <end position="86"/>
    </location>
</feature>
<feature type="transmembrane region" description="Helical" evidence="13">
    <location>
        <begin position="107"/>
        <end position="125"/>
    </location>
</feature>
<accession>A0ABN6MJ66</accession>
<evidence type="ECO:0000256" key="7">
    <source>
        <dbReference type="ARBA" id="ARBA00022958"/>
    </source>
</evidence>
<evidence type="ECO:0000256" key="8">
    <source>
        <dbReference type="ARBA" id="ARBA00022989"/>
    </source>
</evidence>
<dbReference type="Gene3D" id="1.10.287.70">
    <property type="match status" value="1"/>
</dbReference>
<proteinExistence type="predicted"/>
<keyword evidence="4 13" id="KW-0812">Transmembrane</keyword>
<name>A0ABN6MJ66_9ACTN</name>
<dbReference type="Proteomes" id="UP001320544">
    <property type="component" value="Chromosome"/>
</dbReference>
<evidence type="ECO:0000313" key="16">
    <source>
        <dbReference type="Proteomes" id="UP001320544"/>
    </source>
</evidence>
<dbReference type="PRINTS" id="PR00169">
    <property type="entry name" value="KCHANNEL"/>
</dbReference>
<feature type="transmembrane region" description="Helical" evidence="13">
    <location>
        <begin position="171"/>
        <end position="192"/>
    </location>
</feature>
<keyword evidence="3" id="KW-0633">Potassium transport</keyword>
<feature type="transmembrane region" description="Helical" evidence="13">
    <location>
        <begin position="232"/>
        <end position="257"/>
    </location>
</feature>
<keyword evidence="11" id="KW-0407">Ion channel</keyword>
<dbReference type="Gene3D" id="1.20.120.350">
    <property type="entry name" value="Voltage-gated potassium channels. Chain C"/>
    <property type="match status" value="1"/>
</dbReference>
<feature type="transmembrane region" description="Helical" evidence="13">
    <location>
        <begin position="37"/>
        <end position="57"/>
    </location>
</feature>
<evidence type="ECO:0000256" key="6">
    <source>
        <dbReference type="ARBA" id="ARBA00022882"/>
    </source>
</evidence>
<comment type="subcellular location">
    <subcellularLocation>
        <location evidence="1">Membrane</location>
        <topology evidence="1">Multi-pass membrane protein</topology>
    </subcellularLocation>
</comment>
<evidence type="ECO:0000259" key="14">
    <source>
        <dbReference type="Pfam" id="PF00520"/>
    </source>
</evidence>
<keyword evidence="16" id="KW-1185">Reference proteome</keyword>
<organism evidence="15 16">
    <name type="scientific">Raoultibacter timonensis</name>
    <dbReference type="NCBI Taxonomy" id="1907662"/>
    <lineage>
        <taxon>Bacteria</taxon>
        <taxon>Bacillati</taxon>
        <taxon>Actinomycetota</taxon>
        <taxon>Coriobacteriia</taxon>
        <taxon>Eggerthellales</taxon>
        <taxon>Eggerthellaceae</taxon>
        <taxon>Raoultibacter</taxon>
    </lineage>
</organism>
<evidence type="ECO:0000256" key="10">
    <source>
        <dbReference type="ARBA" id="ARBA00023136"/>
    </source>
</evidence>
<dbReference type="PANTHER" id="PTHR11537">
    <property type="entry name" value="VOLTAGE-GATED POTASSIUM CHANNEL"/>
    <property type="match status" value="1"/>
</dbReference>
<feature type="domain" description="Ion transport" evidence="14">
    <location>
        <begin position="36"/>
        <end position="259"/>
    </location>
</feature>
<dbReference type="InterPro" id="IPR028325">
    <property type="entry name" value="VG_K_chnl"/>
</dbReference>
<sequence length="286" mass="31723">MTAAGPDNVRLSQASALKRRAFFATDDVRRGGVAARVFGTLIFVLIVANALLVFVEAQPGFPLWVYTAFWVFGIASTVCFGIEYATRVWVADIAYPDMTPARARMRYAMSIMGIIDLLAWLPGMVSWFVPVTAQMLSGIRIIRLVRLIKISRYMKGIRSISRVFEKRRHEIVAAFMVLALLTVTASVLMFQVENPVQPERFDSVFTGMYWAMTTITSTGYGDLVPITPIGRFIGFCTMVLSIAVVAIPAGIFSAGFVAQFREDDANAADRKRDAKREPTDGEHEGE</sequence>
<feature type="region of interest" description="Disordered" evidence="12">
    <location>
        <begin position="264"/>
        <end position="286"/>
    </location>
</feature>
<dbReference type="InterPro" id="IPR027359">
    <property type="entry name" value="Volt_channel_dom_sf"/>
</dbReference>
<dbReference type="SUPFAM" id="SSF81324">
    <property type="entry name" value="Voltage-gated potassium channels"/>
    <property type="match status" value="1"/>
</dbReference>